<name>A0A6J6JVB3_9ZZZZ</name>
<reference evidence="1" key="1">
    <citation type="submission" date="2020-05" db="EMBL/GenBank/DDBJ databases">
        <authorList>
            <person name="Chiriac C."/>
            <person name="Salcher M."/>
            <person name="Ghai R."/>
            <person name="Kavagutti S V."/>
        </authorList>
    </citation>
    <scope>NUCLEOTIDE SEQUENCE</scope>
</reference>
<dbReference type="EMBL" id="CAEZVK010000169">
    <property type="protein sequence ID" value="CAB4639923.1"/>
    <property type="molecule type" value="Genomic_DNA"/>
</dbReference>
<proteinExistence type="predicted"/>
<protein>
    <submittedName>
        <fullName evidence="1">Unannotated protein</fullName>
    </submittedName>
</protein>
<gene>
    <name evidence="1" type="ORF">UFOPK2000_01295</name>
</gene>
<dbReference type="SUPFAM" id="SSF56042">
    <property type="entry name" value="PurM C-terminal domain-like"/>
    <property type="match status" value="1"/>
</dbReference>
<sequence>MVCVDPESMGLVENICEQAGVPVSRIGVAGGDRFSVKGLVDLPLSDVVDAWTNHIPSALGAGTAQD</sequence>
<dbReference type="Gene3D" id="3.90.650.10">
    <property type="entry name" value="PurM-like C-terminal domain"/>
    <property type="match status" value="1"/>
</dbReference>
<organism evidence="1">
    <name type="scientific">freshwater metagenome</name>
    <dbReference type="NCBI Taxonomy" id="449393"/>
    <lineage>
        <taxon>unclassified sequences</taxon>
        <taxon>metagenomes</taxon>
        <taxon>ecological metagenomes</taxon>
    </lineage>
</organism>
<evidence type="ECO:0000313" key="1">
    <source>
        <dbReference type="EMBL" id="CAB4639923.1"/>
    </source>
</evidence>
<dbReference type="AlphaFoldDB" id="A0A6J6JVB3"/>
<dbReference type="InterPro" id="IPR036676">
    <property type="entry name" value="PurM-like_C_sf"/>
</dbReference>
<accession>A0A6J6JVB3</accession>